<dbReference type="EMBL" id="DS016993">
    <property type="protein sequence ID" value="KMU86614.1"/>
    <property type="molecule type" value="Genomic_DNA"/>
</dbReference>
<proteinExistence type="predicted"/>
<keyword evidence="2" id="KW-1133">Transmembrane helix</keyword>
<reference evidence="4" key="1">
    <citation type="journal article" date="2010" name="Genome Res.">
        <title>Population genomic sequencing of Coccidioides fungi reveals recent hybridization and transposon control.</title>
        <authorList>
            <person name="Neafsey D.E."/>
            <person name="Barker B.M."/>
            <person name="Sharpton T.J."/>
            <person name="Stajich J.E."/>
            <person name="Park D.J."/>
            <person name="Whiston E."/>
            <person name="Hung C.-Y."/>
            <person name="McMahan C."/>
            <person name="White J."/>
            <person name="Sykes S."/>
            <person name="Heiman D."/>
            <person name="Young S."/>
            <person name="Zeng Q."/>
            <person name="Abouelleil A."/>
            <person name="Aftuck L."/>
            <person name="Bessette D."/>
            <person name="Brown A."/>
            <person name="FitzGerald M."/>
            <person name="Lui A."/>
            <person name="Macdonald J.P."/>
            <person name="Priest M."/>
            <person name="Orbach M.J."/>
            <person name="Galgiani J.N."/>
            <person name="Kirkland T.N."/>
            <person name="Cole G.T."/>
            <person name="Birren B.W."/>
            <person name="Henn M.R."/>
            <person name="Taylor J.W."/>
            <person name="Rounsley S.D."/>
        </authorList>
    </citation>
    <scope>NUCLEOTIDE SEQUENCE [LARGE SCALE GENOMIC DNA]</scope>
    <source>
        <strain evidence="4">H538.4</strain>
    </source>
</reference>
<evidence type="ECO:0000256" key="1">
    <source>
        <dbReference type="SAM" id="MobiDB-lite"/>
    </source>
</evidence>
<feature type="compositionally biased region" description="Basic and acidic residues" evidence="1">
    <location>
        <begin position="16"/>
        <end position="25"/>
    </location>
</feature>
<feature type="transmembrane region" description="Helical" evidence="2">
    <location>
        <begin position="85"/>
        <end position="106"/>
    </location>
</feature>
<sequence length="112" mass="12667">MTLGSPSKRPGFNLIRQEHAGDELRKDIDAHESREDRFSEYYMPVSSLSDTLHVDRNIRSHTRIGDWERLDGMSDRLIMARDQNFLLLLKTALSLAIAMTPAYTAAANSSTT</sequence>
<evidence type="ECO:0000256" key="2">
    <source>
        <dbReference type="SAM" id="Phobius"/>
    </source>
</evidence>
<dbReference type="Proteomes" id="UP000054563">
    <property type="component" value="Unassembled WGS sequence"/>
</dbReference>
<organism evidence="3 4">
    <name type="scientific">Coccidioides immitis H538.4</name>
    <dbReference type="NCBI Taxonomy" id="396776"/>
    <lineage>
        <taxon>Eukaryota</taxon>
        <taxon>Fungi</taxon>
        <taxon>Dikarya</taxon>
        <taxon>Ascomycota</taxon>
        <taxon>Pezizomycotina</taxon>
        <taxon>Eurotiomycetes</taxon>
        <taxon>Eurotiomycetidae</taxon>
        <taxon>Onygenales</taxon>
        <taxon>Onygenaceae</taxon>
        <taxon>Coccidioides</taxon>
    </lineage>
</organism>
<evidence type="ECO:0000313" key="4">
    <source>
        <dbReference type="Proteomes" id="UP000054563"/>
    </source>
</evidence>
<keyword evidence="2" id="KW-0812">Transmembrane</keyword>
<feature type="region of interest" description="Disordered" evidence="1">
    <location>
        <begin position="1"/>
        <end position="25"/>
    </location>
</feature>
<accession>A0A0J8RRM0</accession>
<dbReference type="AlphaFoldDB" id="A0A0J8RRM0"/>
<dbReference type="VEuPathDB" id="FungiDB:CIHG_04402"/>
<evidence type="ECO:0000313" key="3">
    <source>
        <dbReference type="EMBL" id="KMU86614.1"/>
    </source>
</evidence>
<protein>
    <submittedName>
        <fullName evidence="3">Uncharacterized protein</fullName>
    </submittedName>
</protein>
<keyword evidence="2" id="KW-0472">Membrane</keyword>
<gene>
    <name evidence="3" type="ORF">CIHG_04402</name>
</gene>
<name>A0A0J8RRM0_COCIT</name>